<dbReference type="eggNOG" id="arCOG02877">
    <property type="taxonomic scope" value="Archaea"/>
</dbReference>
<dbReference type="Proteomes" id="UP000000663">
    <property type="component" value="Chromosome"/>
</dbReference>
<dbReference type="Gene3D" id="3.20.20.370">
    <property type="entry name" value="Glycoside hydrolase/deacetylase"/>
    <property type="match status" value="1"/>
</dbReference>
<reference evidence="1 2" key="1">
    <citation type="journal article" date="2006" name="Science">
        <title>Genome of rice cluster I archaea -- the key methane producers in the rice rhizosphere.</title>
        <authorList>
            <person name="Erkel C."/>
            <person name="Kube M."/>
            <person name="Reinhardt R."/>
            <person name="Liesack W."/>
        </authorList>
    </citation>
    <scope>NUCLEOTIDE SEQUENCE [LARGE SCALE GENOMIC DNA]</scope>
    <source>
        <strain evidence="2">DSM 22066 / NBRC 105507 / MRE50</strain>
    </source>
</reference>
<dbReference type="InterPro" id="IPR011330">
    <property type="entry name" value="Glyco_hydro/deAcase_b/a-brl"/>
</dbReference>
<accession>Q0W3E4</accession>
<dbReference type="OrthoDB" id="371704at2157"/>
<organism evidence="1 2">
    <name type="scientific">Methanocella arvoryzae (strain DSM 22066 / NBRC 105507 / MRE50)</name>
    <dbReference type="NCBI Taxonomy" id="351160"/>
    <lineage>
        <taxon>Archaea</taxon>
        <taxon>Methanobacteriati</taxon>
        <taxon>Methanobacteriota</taxon>
        <taxon>Stenosarchaea group</taxon>
        <taxon>Methanomicrobia</taxon>
        <taxon>Methanocellales</taxon>
        <taxon>Methanocellaceae</taxon>
        <taxon>Methanocella</taxon>
    </lineage>
</organism>
<dbReference type="PATRIC" id="fig|351160.9.peg.1179"/>
<gene>
    <name evidence="1" type="ORF">RCIX1932</name>
</gene>
<evidence type="ECO:0000313" key="2">
    <source>
        <dbReference type="Proteomes" id="UP000000663"/>
    </source>
</evidence>
<dbReference type="EMBL" id="AM114193">
    <property type="protein sequence ID" value="CAJ37099.1"/>
    <property type="molecule type" value="Genomic_DNA"/>
</dbReference>
<evidence type="ECO:0008006" key="3">
    <source>
        <dbReference type="Google" id="ProtNLM"/>
    </source>
</evidence>
<protein>
    <recommendedName>
        <fullName evidence="3">NodB homology domain-containing protein</fullName>
    </recommendedName>
</protein>
<sequence>MATLNIPDTLSKHPRMWDLYTLKHEYVPPREDVCRSIYVPKDRKQILRPVASSYLAHSGLKAEYPDGKKFAVMLSHDIDDVYPPLSHTLLSSVYHAKNLRLGKLRRELLWKVSGRHTSPYRNFKEIMEIERQYDAKSSFYFMTADRDIKRHRYDIEELESDLGYISDSGWEVGLHGGFYTCADLGEMKKEKARLEKVLGKQVVGYRNHYLRFRVPVTWELLAEAGFKYDTTLGYNDVLGCRNGMCHPFKPFSLKTGKEIDLVEIPLIIMDGTLFGASESFSEAWELAKRIIDDVERYNGVVTVLWHNNVFSSAFRETWKKIYINILKYSSGKNAWITSGEEIWKWSCRNDHCTDRQ</sequence>
<dbReference type="AlphaFoldDB" id="Q0W3E4"/>
<keyword evidence="2" id="KW-1185">Reference proteome</keyword>
<proteinExistence type="predicted"/>
<dbReference type="CDD" id="cd10931">
    <property type="entry name" value="CE4_u7"/>
    <property type="match status" value="1"/>
</dbReference>
<dbReference type="STRING" id="351160.RCIX1932"/>
<dbReference type="GeneID" id="5145596"/>
<dbReference type="SUPFAM" id="SSF88713">
    <property type="entry name" value="Glycoside hydrolase/deacetylase"/>
    <property type="match status" value="1"/>
</dbReference>
<dbReference type="RefSeq" id="WP_012035472.1">
    <property type="nucleotide sequence ID" value="NC_009464.1"/>
</dbReference>
<dbReference type="GO" id="GO:0005975">
    <property type="term" value="P:carbohydrate metabolic process"/>
    <property type="evidence" value="ECO:0007669"/>
    <property type="project" value="InterPro"/>
</dbReference>
<evidence type="ECO:0000313" key="1">
    <source>
        <dbReference type="EMBL" id="CAJ37099.1"/>
    </source>
</evidence>
<dbReference type="KEGG" id="rci:RCIX1932"/>
<name>Q0W3E4_METAR</name>